<reference evidence="1" key="2">
    <citation type="journal article" date="2015" name="Data Brief">
        <title>Shoot transcriptome of the giant reed, Arundo donax.</title>
        <authorList>
            <person name="Barrero R.A."/>
            <person name="Guerrero F.D."/>
            <person name="Moolhuijzen P."/>
            <person name="Goolsby J.A."/>
            <person name="Tidwell J."/>
            <person name="Bellgard S.E."/>
            <person name="Bellgard M.I."/>
        </authorList>
    </citation>
    <scope>NUCLEOTIDE SEQUENCE</scope>
    <source>
        <tissue evidence="1">Shoot tissue taken approximately 20 cm above the soil surface</tissue>
    </source>
</reference>
<dbReference type="EMBL" id="GBRH01170049">
    <property type="protein sequence ID" value="JAE27847.1"/>
    <property type="molecule type" value="Transcribed_RNA"/>
</dbReference>
<protein>
    <submittedName>
        <fullName evidence="1">Uncharacterized protein</fullName>
    </submittedName>
</protein>
<evidence type="ECO:0000313" key="1">
    <source>
        <dbReference type="EMBL" id="JAE27847.1"/>
    </source>
</evidence>
<proteinExistence type="predicted"/>
<sequence length="31" mass="3752">MGLEVDLLPRQFKVHQKLASCKQIYEEQTRY</sequence>
<organism evidence="1">
    <name type="scientific">Arundo donax</name>
    <name type="common">Giant reed</name>
    <name type="synonym">Donax arundinaceus</name>
    <dbReference type="NCBI Taxonomy" id="35708"/>
    <lineage>
        <taxon>Eukaryota</taxon>
        <taxon>Viridiplantae</taxon>
        <taxon>Streptophyta</taxon>
        <taxon>Embryophyta</taxon>
        <taxon>Tracheophyta</taxon>
        <taxon>Spermatophyta</taxon>
        <taxon>Magnoliopsida</taxon>
        <taxon>Liliopsida</taxon>
        <taxon>Poales</taxon>
        <taxon>Poaceae</taxon>
        <taxon>PACMAD clade</taxon>
        <taxon>Arundinoideae</taxon>
        <taxon>Arundineae</taxon>
        <taxon>Arundo</taxon>
    </lineage>
</organism>
<dbReference type="AlphaFoldDB" id="A0A0A9GTH3"/>
<name>A0A0A9GTH3_ARUDO</name>
<accession>A0A0A9GTH3</accession>
<reference evidence="1" key="1">
    <citation type="submission" date="2014-09" db="EMBL/GenBank/DDBJ databases">
        <authorList>
            <person name="Magalhaes I.L.F."/>
            <person name="Oliveira U."/>
            <person name="Santos F.R."/>
            <person name="Vidigal T.H.D.A."/>
            <person name="Brescovit A.D."/>
            <person name="Santos A.J."/>
        </authorList>
    </citation>
    <scope>NUCLEOTIDE SEQUENCE</scope>
    <source>
        <tissue evidence="1">Shoot tissue taken approximately 20 cm above the soil surface</tissue>
    </source>
</reference>